<protein>
    <recommendedName>
        <fullName evidence="1">glutathione-specific gamma-glutamylcyclotransferase</fullName>
        <ecNumber evidence="1">4.3.2.7</ecNumber>
    </recommendedName>
</protein>
<dbReference type="EMBL" id="CAWUHD010000073">
    <property type="protein sequence ID" value="CAK7227562.1"/>
    <property type="molecule type" value="Genomic_DNA"/>
</dbReference>
<evidence type="ECO:0000256" key="2">
    <source>
        <dbReference type="ARBA" id="ARBA00023239"/>
    </source>
</evidence>
<accession>A0ABP0C6B9</accession>
<reference evidence="3 4" key="1">
    <citation type="submission" date="2024-01" db="EMBL/GenBank/DDBJ databases">
        <authorList>
            <person name="Allen C."/>
            <person name="Tagirdzhanova G."/>
        </authorList>
    </citation>
    <scope>NUCLEOTIDE SEQUENCE [LARGE SCALE GENOMIC DNA]</scope>
</reference>
<evidence type="ECO:0000313" key="3">
    <source>
        <dbReference type="EMBL" id="CAK7227562.1"/>
    </source>
</evidence>
<organism evidence="3 4">
    <name type="scientific">Sporothrix eucalyptigena</name>
    <dbReference type="NCBI Taxonomy" id="1812306"/>
    <lineage>
        <taxon>Eukaryota</taxon>
        <taxon>Fungi</taxon>
        <taxon>Dikarya</taxon>
        <taxon>Ascomycota</taxon>
        <taxon>Pezizomycotina</taxon>
        <taxon>Sordariomycetes</taxon>
        <taxon>Sordariomycetidae</taxon>
        <taxon>Ophiostomatales</taxon>
        <taxon>Ophiostomataceae</taxon>
        <taxon>Sporothrix</taxon>
    </lineage>
</organism>
<dbReference type="InterPro" id="IPR006840">
    <property type="entry name" value="ChaC"/>
</dbReference>
<keyword evidence="4" id="KW-1185">Reference proteome</keyword>
<keyword evidence="2" id="KW-0456">Lyase</keyword>
<sequence>MTGNEPPPPSSAVPEGTVDNALTAAAAAEGEFWIFGYAPQSARMGDRLRAQVLAGKLNLLLRVCFHQSRAHMSPASFLADIEDHRGTPEAPGRVATLIDRSFWETLTDDHDSAADDKVWGVAYRIDAAHAAEVREYLDIREINGYTIHYTPFYPAAADAKPFRTMAYIGKPENPQFTGPQDVQALAEHIFRSTGPSGPNRDYLWGLEKALNELSPESGDVHISDLSQRVRAIAAAAEPVQ</sequence>
<evidence type="ECO:0000256" key="1">
    <source>
        <dbReference type="ARBA" id="ARBA00012344"/>
    </source>
</evidence>
<evidence type="ECO:0000313" key="4">
    <source>
        <dbReference type="Proteomes" id="UP001642482"/>
    </source>
</evidence>
<comment type="caution">
    <text evidence="3">The sequence shown here is derived from an EMBL/GenBank/DDBJ whole genome shotgun (WGS) entry which is preliminary data.</text>
</comment>
<gene>
    <name evidence="3" type="ORF">SEUCBS140593_006620</name>
</gene>
<dbReference type="Proteomes" id="UP001642482">
    <property type="component" value="Unassembled WGS sequence"/>
</dbReference>
<dbReference type="Pfam" id="PF04752">
    <property type="entry name" value="ChaC"/>
    <property type="match status" value="1"/>
</dbReference>
<dbReference type="PANTHER" id="PTHR12192:SF2">
    <property type="entry name" value="GLUTATHIONE-SPECIFIC GAMMA-GLUTAMYLCYCLOTRANSFERASE 2"/>
    <property type="match status" value="1"/>
</dbReference>
<dbReference type="EC" id="4.3.2.7" evidence="1"/>
<dbReference type="InterPro" id="IPR013024">
    <property type="entry name" value="GGCT-like"/>
</dbReference>
<name>A0ABP0C6B9_9PEZI</name>
<proteinExistence type="predicted"/>
<dbReference type="PANTHER" id="PTHR12192">
    <property type="entry name" value="CATION TRANSPORT PROTEIN CHAC-RELATED"/>
    <property type="match status" value="1"/>
</dbReference>
<dbReference type="CDD" id="cd06661">
    <property type="entry name" value="GGCT_like"/>
    <property type="match status" value="1"/>
</dbReference>